<evidence type="ECO:0000313" key="6">
    <source>
        <dbReference type="Proteomes" id="UP000000637"/>
    </source>
</evidence>
<feature type="domain" description="EamA" evidence="4">
    <location>
        <begin position="144"/>
        <end position="271"/>
    </location>
</feature>
<dbReference type="GO" id="GO:0005886">
    <property type="term" value="C:plasma membrane"/>
    <property type="evidence" value="ECO:0007669"/>
    <property type="project" value="TreeGrafter"/>
</dbReference>
<keyword evidence="3" id="KW-1133">Transmembrane helix</keyword>
<dbReference type="KEGG" id="aau:AAur_3965"/>
<gene>
    <name evidence="5" type="ordered locus">AAur_3965</name>
</gene>
<dbReference type="Pfam" id="PF00892">
    <property type="entry name" value="EamA"/>
    <property type="match status" value="1"/>
</dbReference>
<reference evidence="5 6" key="1">
    <citation type="journal article" date="2006" name="PLoS Genet.">
        <title>Secrets of soil survival revealed by the genome sequence of Arthrobacter aurescens TC1.</title>
        <authorList>
            <person name="Mongodin E.F."/>
            <person name="Shapir N."/>
            <person name="Daugherty S.C."/>
            <person name="DeBoy R.T."/>
            <person name="Emerson J.B."/>
            <person name="Shvartzbeyn A."/>
            <person name="Radune D."/>
            <person name="Vamathevan J."/>
            <person name="Riggs F."/>
            <person name="Grinberg V."/>
            <person name="Khouri H."/>
            <person name="Wackett L.P."/>
            <person name="Nelson K.E."/>
            <person name="Sadowsky M.J."/>
        </authorList>
    </citation>
    <scope>NUCLEOTIDE SEQUENCE [LARGE SCALE GENOMIC DNA]</scope>
    <source>
        <strain evidence="5 6">TC1</strain>
    </source>
</reference>
<protein>
    <submittedName>
        <fullName evidence="5">Integral membrane protein (DMT superfamily)</fullName>
    </submittedName>
</protein>
<dbReference type="eggNOG" id="COG5006">
    <property type="taxonomic scope" value="Bacteria"/>
</dbReference>
<dbReference type="SUPFAM" id="SSF103481">
    <property type="entry name" value="Multidrug resistance efflux transporter EmrE"/>
    <property type="match status" value="2"/>
</dbReference>
<dbReference type="PANTHER" id="PTHR22911:SF37">
    <property type="entry name" value="THREONINE_HOMOSERINE EXPORTER RHTA"/>
    <property type="match status" value="1"/>
</dbReference>
<dbReference type="RefSeq" id="WP_011776563.1">
    <property type="nucleotide sequence ID" value="NC_008711.1"/>
</dbReference>
<keyword evidence="6" id="KW-1185">Reference proteome</keyword>
<sequence length="309" mass="32202">MKTRQRIPVPPWGLAVAAMISVQLSSAFSVDLIADVGPAGTAWLRLSMGAIIFLAIARPPLRSVRRPDILPLLGLGVATGLMTIMFLAAIERIPLGTTVAIEFLGPLTVAAIRSHNHKALAWPALALAGVVLLTEPWHGEIDALGVMFAAIAAAGWGAYILLTQRVGDRFTGTGALSLTVPVAAVTAAIVGVPQAAGHLSWEVLLAALGVAVLMPVLPFILEMMALRRMTSTAFGTLMSLEPAFGVLLGLLVLHQQPSIIQFVGITLVVVAGAAAQRGGDRRPSSPEPVTGLEPPLPHALPATSPRNEV</sequence>
<feature type="transmembrane region" description="Helical" evidence="3">
    <location>
        <begin position="39"/>
        <end position="57"/>
    </location>
</feature>
<feature type="transmembrane region" description="Helical" evidence="3">
    <location>
        <begin position="69"/>
        <end position="89"/>
    </location>
</feature>
<dbReference type="OrthoDB" id="9815120at2"/>
<evidence type="ECO:0000256" key="2">
    <source>
        <dbReference type="SAM" id="MobiDB-lite"/>
    </source>
</evidence>
<dbReference type="GO" id="GO:0015565">
    <property type="term" value="F:threonine efflux transmembrane transporter activity"/>
    <property type="evidence" value="ECO:0007669"/>
    <property type="project" value="TreeGrafter"/>
</dbReference>
<evidence type="ECO:0000313" key="5">
    <source>
        <dbReference type="EMBL" id="ABM07641.1"/>
    </source>
</evidence>
<dbReference type="STRING" id="290340.AAur_3965"/>
<name>A1RBM6_PAEAT</name>
<comment type="similarity">
    <text evidence="1">Belongs to the EamA transporter family.</text>
</comment>
<feature type="region of interest" description="Disordered" evidence="2">
    <location>
        <begin position="277"/>
        <end position="309"/>
    </location>
</feature>
<dbReference type="EMBL" id="CP000474">
    <property type="protein sequence ID" value="ABM07641.1"/>
    <property type="molecule type" value="Genomic_DNA"/>
</dbReference>
<feature type="transmembrane region" description="Helical" evidence="3">
    <location>
        <begin position="143"/>
        <end position="162"/>
    </location>
</feature>
<accession>A1RBM6</accession>
<dbReference type="HOGENOM" id="CLU_057295_0_1_11"/>
<proteinExistence type="inferred from homology"/>
<dbReference type="Proteomes" id="UP000000637">
    <property type="component" value="Chromosome"/>
</dbReference>
<organism evidence="5 6">
    <name type="scientific">Paenarthrobacter aurescens (strain TC1)</name>
    <dbReference type="NCBI Taxonomy" id="290340"/>
    <lineage>
        <taxon>Bacteria</taxon>
        <taxon>Bacillati</taxon>
        <taxon>Actinomycetota</taxon>
        <taxon>Actinomycetes</taxon>
        <taxon>Micrococcales</taxon>
        <taxon>Micrococcaceae</taxon>
        <taxon>Paenarthrobacter</taxon>
    </lineage>
</organism>
<evidence type="ECO:0000259" key="4">
    <source>
        <dbReference type="Pfam" id="PF00892"/>
    </source>
</evidence>
<dbReference type="InterPro" id="IPR037185">
    <property type="entry name" value="EmrE-like"/>
</dbReference>
<dbReference type="InterPro" id="IPR000620">
    <property type="entry name" value="EamA_dom"/>
</dbReference>
<feature type="transmembrane region" description="Helical" evidence="3">
    <location>
        <begin position="233"/>
        <end position="253"/>
    </location>
</feature>
<keyword evidence="3" id="KW-0812">Transmembrane</keyword>
<evidence type="ECO:0000256" key="1">
    <source>
        <dbReference type="ARBA" id="ARBA00007362"/>
    </source>
</evidence>
<dbReference type="PANTHER" id="PTHR22911">
    <property type="entry name" value="ACYL-MALONYL CONDENSING ENZYME-RELATED"/>
    <property type="match status" value="1"/>
</dbReference>
<feature type="transmembrane region" description="Helical" evidence="3">
    <location>
        <begin position="199"/>
        <end position="221"/>
    </location>
</feature>
<dbReference type="AlphaFoldDB" id="A1RBM6"/>
<feature type="transmembrane region" description="Helical" evidence="3">
    <location>
        <begin position="174"/>
        <end position="193"/>
    </location>
</feature>
<keyword evidence="3" id="KW-0472">Membrane</keyword>
<evidence type="ECO:0000256" key="3">
    <source>
        <dbReference type="SAM" id="Phobius"/>
    </source>
</evidence>
<feature type="transmembrane region" description="Helical" evidence="3">
    <location>
        <begin position="259"/>
        <end position="275"/>
    </location>
</feature>